<feature type="active site" evidence="4">
    <location>
        <position position="162"/>
    </location>
</feature>
<keyword evidence="1 4" id="KW-0378">Hydrolase</keyword>
<evidence type="ECO:0000259" key="6">
    <source>
        <dbReference type="PROSITE" id="PS50122"/>
    </source>
</evidence>
<dbReference type="PANTHER" id="PTHR42872">
    <property type="entry name" value="PROTEIN-GLUTAMATE METHYLESTERASE/PROTEIN-GLUTAMINE GLUTAMINASE"/>
    <property type="match status" value="1"/>
</dbReference>
<dbReference type="InterPro" id="IPR035909">
    <property type="entry name" value="CheB_C"/>
</dbReference>
<dbReference type="PROSITE" id="PS50122">
    <property type="entry name" value="CHEB"/>
    <property type="match status" value="1"/>
</dbReference>
<accession>A0A5P2WZC7</accession>
<dbReference type="EMBL" id="CP023690">
    <property type="protein sequence ID" value="QEV57458.1"/>
    <property type="molecule type" value="Genomic_DNA"/>
</dbReference>
<organism evidence="7 8">
    <name type="scientific">Streptomyces spectabilis</name>
    <dbReference type="NCBI Taxonomy" id="68270"/>
    <lineage>
        <taxon>Bacteria</taxon>
        <taxon>Bacillati</taxon>
        <taxon>Actinomycetota</taxon>
        <taxon>Actinomycetes</taxon>
        <taxon>Kitasatosporales</taxon>
        <taxon>Streptomycetaceae</taxon>
        <taxon>Streptomyces</taxon>
    </lineage>
</organism>
<dbReference type="GO" id="GO:0008984">
    <property type="term" value="F:protein-glutamate methylesterase activity"/>
    <property type="evidence" value="ECO:0007669"/>
    <property type="project" value="UniProtKB-EC"/>
</dbReference>
<dbReference type="Gene3D" id="3.40.50.180">
    <property type="entry name" value="Methylesterase CheB, C-terminal domain"/>
    <property type="match status" value="1"/>
</dbReference>
<sequence>MTDCPRQLEPHRRLRGSSGYSPDVNTDSSSASDHCCVLLAASAGGVEGLGTLLGGLSSELPAFVLVVQHLRRGRETKIVPVLSRRTGLQVKLAQDGEEPRLGSVYIAPPDQHLCVRTAGKLALTQEAPVKFSRPAADPLFESAAKAYGSKTIACVLTGTDGDGTRGITAVKAHGGTVIVQDPDTAEFHGMPRSAINTGLTDLVLPLKDIAPTIMRLVRR</sequence>
<dbReference type="KEGG" id="sspb:CP982_00855"/>
<feature type="region of interest" description="Disordered" evidence="5">
    <location>
        <begin position="1"/>
        <end position="27"/>
    </location>
</feature>
<evidence type="ECO:0000256" key="2">
    <source>
        <dbReference type="ARBA" id="ARBA00039140"/>
    </source>
</evidence>
<protein>
    <recommendedName>
        <fullName evidence="2">protein-glutamate methylesterase</fullName>
        <ecNumber evidence="2">3.1.1.61</ecNumber>
    </recommendedName>
</protein>
<dbReference type="PANTHER" id="PTHR42872:SF6">
    <property type="entry name" value="PROTEIN-GLUTAMATE METHYLESTERASE_PROTEIN-GLUTAMINE GLUTAMINASE"/>
    <property type="match status" value="1"/>
</dbReference>
<dbReference type="GO" id="GO:0005737">
    <property type="term" value="C:cytoplasm"/>
    <property type="evidence" value="ECO:0007669"/>
    <property type="project" value="InterPro"/>
</dbReference>
<dbReference type="OrthoDB" id="9791760at2"/>
<reference evidence="7 8" key="1">
    <citation type="submission" date="2017-09" db="EMBL/GenBank/DDBJ databases">
        <authorList>
            <person name="Lee N."/>
            <person name="Cho B.-K."/>
        </authorList>
    </citation>
    <scope>NUCLEOTIDE SEQUENCE [LARGE SCALE GENOMIC DNA]</scope>
    <source>
        <strain evidence="7 8">ATCC 27465</strain>
    </source>
</reference>
<keyword evidence="4" id="KW-0145">Chemotaxis</keyword>
<dbReference type="SUPFAM" id="SSF52738">
    <property type="entry name" value="Methylesterase CheB, C-terminal domain"/>
    <property type="match status" value="1"/>
</dbReference>
<dbReference type="EC" id="3.1.1.61" evidence="2"/>
<evidence type="ECO:0000256" key="5">
    <source>
        <dbReference type="SAM" id="MobiDB-lite"/>
    </source>
</evidence>
<dbReference type="InterPro" id="IPR000673">
    <property type="entry name" value="Sig_transdc_resp-reg_Me-estase"/>
</dbReference>
<feature type="compositionally biased region" description="Basic and acidic residues" evidence="5">
    <location>
        <begin position="1"/>
        <end position="11"/>
    </location>
</feature>
<dbReference type="Pfam" id="PF01339">
    <property type="entry name" value="CheB_methylest"/>
    <property type="match status" value="1"/>
</dbReference>
<feature type="domain" description="CheB-type methylesterase" evidence="6">
    <location>
        <begin position="30"/>
        <end position="219"/>
    </location>
</feature>
<evidence type="ECO:0000256" key="4">
    <source>
        <dbReference type="PROSITE-ProRule" id="PRU00050"/>
    </source>
</evidence>
<dbReference type="GO" id="GO:0006935">
    <property type="term" value="P:chemotaxis"/>
    <property type="evidence" value="ECO:0007669"/>
    <property type="project" value="UniProtKB-UniRule"/>
</dbReference>
<dbReference type="GO" id="GO:0000156">
    <property type="term" value="F:phosphorelay response regulator activity"/>
    <property type="evidence" value="ECO:0007669"/>
    <property type="project" value="InterPro"/>
</dbReference>
<proteinExistence type="predicted"/>
<evidence type="ECO:0000313" key="8">
    <source>
        <dbReference type="Proteomes" id="UP000326505"/>
    </source>
</evidence>
<feature type="compositionally biased region" description="Polar residues" evidence="5">
    <location>
        <begin position="18"/>
        <end position="27"/>
    </location>
</feature>
<evidence type="ECO:0000256" key="3">
    <source>
        <dbReference type="ARBA" id="ARBA00048267"/>
    </source>
</evidence>
<comment type="catalytic activity">
    <reaction evidence="3">
        <text>[protein]-L-glutamate 5-O-methyl ester + H2O = L-glutamyl-[protein] + methanol + H(+)</text>
        <dbReference type="Rhea" id="RHEA:23236"/>
        <dbReference type="Rhea" id="RHEA-COMP:10208"/>
        <dbReference type="Rhea" id="RHEA-COMP:10311"/>
        <dbReference type="ChEBI" id="CHEBI:15377"/>
        <dbReference type="ChEBI" id="CHEBI:15378"/>
        <dbReference type="ChEBI" id="CHEBI:17790"/>
        <dbReference type="ChEBI" id="CHEBI:29973"/>
        <dbReference type="ChEBI" id="CHEBI:82795"/>
        <dbReference type="EC" id="3.1.1.61"/>
    </reaction>
</comment>
<feature type="active site" evidence="4">
    <location>
        <position position="69"/>
    </location>
</feature>
<dbReference type="CDD" id="cd16433">
    <property type="entry name" value="CheB"/>
    <property type="match status" value="1"/>
</dbReference>
<evidence type="ECO:0000256" key="1">
    <source>
        <dbReference type="ARBA" id="ARBA00022801"/>
    </source>
</evidence>
<name>A0A5P2WZC7_STRST</name>
<evidence type="ECO:0000313" key="7">
    <source>
        <dbReference type="EMBL" id="QEV57458.1"/>
    </source>
</evidence>
<dbReference type="AlphaFoldDB" id="A0A5P2WZC7"/>
<gene>
    <name evidence="7" type="ORF">CP982_00855</name>
</gene>
<dbReference type="Proteomes" id="UP000326505">
    <property type="component" value="Chromosome"/>
</dbReference>
<feature type="active site" evidence="4">
    <location>
        <position position="42"/>
    </location>
</feature>